<protein>
    <recommendedName>
        <fullName evidence="12">Membrane insertase YidC/Oxa/ALB C-terminal domain-containing protein</fullName>
    </recommendedName>
</protein>
<dbReference type="EMBL" id="JMSN01000027">
    <property type="protein sequence ID" value="KDN47982.1"/>
    <property type="molecule type" value="Genomic_DNA"/>
</dbReference>
<evidence type="ECO:0000313" key="14">
    <source>
        <dbReference type="Proteomes" id="UP000027361"/>
    </source>
</evidence>
<evidence type="ECO:0000256" key="4">
    <source>
        <dbReference type="ARBA" id="ARBA00022792"/>
    </source>
</evidence>
<reference evidence="13 14" key="1">
    <citation type="submission" date="2014-05" db="EMBL/GenBank/DDBJ databases">
        <title>Draft genome sequence of a rare smut relative, Tilletiaria anomala UBC 951.</title>
        <authorList>
            <consortium name="DOE Joint Genome Institute"/>
            <person name="Toome M."/>
            <person name="Kuo A."/>
            <person name="Henrissat B."/>
            <person name="Lipzen A."/>
            <person name="Tritt A."/>
            <person name="Yoshinaga Y."/>
            <person name="Zane M."/>
            <person name="Barry K."/>
            <person name="Grigoriev I.V."/>
            <person name="Spatafora J.W."/>
            <person name="Aimea M.C."/>
        </authorList>
    </citation>
    <scope>NUCLEOTIDE SEQUENCE [LARGE SCALE GENOMIC DNA]</scope>
    <source>
        <strain evidence="13 14">UBC 951</strain>
    </source>
</reference>
<evidence type="ECO:0000256" key="3">
    <source>
        <dbReference type="ARBA" id="ARBA00022692"/>
    </source>
</evidence>
<evidence type="ECO:0000256" key="5">
    <source>
        <dbReference type="ARBA" id="ARBA00022946"/>
    </source>
</evidence>
<dbReference type="RefSeq" id="XP_013244001.1">
    <property type="nucleotide sequence ID" value="XM_013388547.1"/>
</dbReference>
<feature type="compositionally biased region" description="Low complexity" evidence="10">
    <location>
        <begin position="468"/>
        <end position="481"/>
    </location>
</feature>
<name>A0A066W1Z9_TILAU</name>
<feature type="compositionally biased region" description="Basic and acidic residues" evidence="10">
    <location>
        <begin position="529"/>
        <end position="546"/>
    </location>
</feature>
<dbReference type="InParanoid" id="A0A066W1Z9"/>
<comment type="similarity">
    <text evidence="2 9">Belongs to the OXA1/ALB3/YidC family.</text>
</comment>
<evidence type="ECO:0000256" key="2">
    <source>
        <dbReference type="ARBA" id="ARBA00009877"/>
    </source>
</evidence>
<evidence type="ECO:0000256" key="6">
    <source>
        <dbReference type="ARBA" id="ARBA00022989"/>
    </source>
</evidence>
<feature type="transmembrane region" description="Helical" evidence="11">
    <location>
        <begin position="341"/>
        <end position="366"/>
    </location>
</feature>
<evidence type="ECO:0000256" key="8">
    <source>
        <dbReference type="ARBA" id="ARBA00023136"/>
    </source>
</evidence>
<accession>A0A066W1Z9</accession>
<dbReference type="GeneID" id="25265957"/>
<feature type="transmembrane region" description="Helical" evidence="11">
    <location>
        <begin position="378"/>
        <end position="401"/>
    </location>
</feature>
<evidence type="ECO:0000256" key="9">
    <source>
        <dbReference type="RuleBase" id="RU003945"/>
    </source>
</evidence>
<dbReference type="Proteomes" id="UP000027361">
    <property type="component" value="Unassembled WGS sequence"/>
</dbReference>
<feature type="domain" description="Membrane insertase YidC/Oxa/ALB C-terminal" evidence="12">
    <location>
        <begin position="218"/>
        <end position="412"/>
    </location>
</feature>
<dbReference type="GO" id="GO:0032979">
    <property type="term" value="P:protein insertion into mitochondrial inner membrane from matrix"/>
    <property type="evidence" value="ECO:0007669"/>
    <property type="project" value="TreeGrafter"/>
</dbReference>
<dbReference type="OrthoDB" id="2148490at2759"/>
<dbReference type="GO" id="GO:0032977">
    <property type="term" value="F:membrane insertase activity"/>
    <property type="evidence" value="ECO:0007669"/>
    <property type="project" value="InterPro"/>
</dbReference>
<evidence type="ECO:0000256" key="7">
    <source>
        <dbReference type="ARBA" id="ARBA00023128"/>
    </source>
</evidence>
<keyword evidence="6 11" id="KW-1133">Transmembrane helix</keyword>
<dbReference type="InterPro" id="IPR028055">
    <property type="entry name" value="YidC/Oxa/ALB_C"/>
</dbReference>
<evidence type="ECO:0000256" key="10">
    <source>
        <dbReference type="SAM" id="MobiDB-lite"/>
    </source>
</evidence>
<dbReference type="PANTHER" id="PTHR12428">
    <property type="entry name" value="OXA1"/>
    <property type="match status" value="1"/>
</dbReference>
<dbReference type="AlphaFoldDB" id="A0A066W1Z9"/>
<evidence type="ECO:0000256" key="1">
    <source>
        <dbReference type="ARBA" id="ARBA00004448"/>
    </source>
</evidence>
<dbReference type="GO" id="GO:0005743">
    <property type="term" value="C:mitochondrial inner membrane"/>
    <property type="evidence" value="ECO:0007669"/>
    <property type="project" value="UniProtKB-SubCell"/>
</dbReference>
<evidence type="ECO:0000259" key="12">
    <source>
        <dbReference type="Pfam" id="PF02096"/>
    </source>
</evidence>
<keyword evidence="14" id="KW-1185">Reference proteome</keyword>
<dbReference type="HOGENOM" id="CLU_505440_0_0_1"/>
<evidence type="ECO:0000256" key="11">
    <source>
        <dbReference type="SAM" id="Phobius"/>
    </source>
</evidence>
<evidence type="ECO:0000313" key="13">
    <source>
        <dbReference type="EMBL" id="KDN47982.1"/>
    </source>
</evidence>
<sequence length="553" mass="59500">MSATAIRLQLRAGQATQWRGPTATSSAPLVRSSISATLRPRAHASCSYSTATVRAFQHDRTPKRPRIELGTVGGVAVPPLLALQRQRLLTGAGSSRSLSLWPISNNKESQEVQETVPGAASNAQEKGTEALAEVKEQLGSVRESGTETVNQAQQAVADAVVTVSETLDAASNSSAEAASLLANYANEFEAAGLPTGWPPVPWVQHFLEYVTQTVGLPWWATIIGMTCVLRLTVAPLVVKVQANNIRLANIQPQMQLLMKDIEYAKNSGDMVEMQQAAAKVQKLMRDNDASPFKSFMVPLLQMPIFLVMFFAIRGMASGGLASMQNGGFGWITDLTMPDPYVALPILSSMATLLVVETGAEGGAAATANNPQQRMVRNVFRVVLVAMPYFVMSFPAALHLVWTTSSIFSLAQFGVLRTQWAKRKFNLPKKVNHPAPTIDAKSGGFLDGVRQGMNFGQAANQNPYAQYGRTPSRSRARSTSSPGHAAQSTTSREHALRNLVSGGGVSESNSVGAPAQATHASQEGGQDSLRAQKEAAKQKRVQASRERRAIRRRI</sequence>
<feature type="transmembrane region" description="Helical" evidence="11">
    <location>
        <begin position="216"/>
        <end position="238"/>
    </location>
</feature>
<dbReference type="OMA" id="GWKNAQT"/>
<keyword evidence="8 11" id="KW-0472">Membrane</keyword>
<comment type="caution">
    <text evidence="13">The sequence shown here is derived from an EMBL/GenBank/DDBJ whole genome shotgun (WGS) entry which is preliminary data.</text>
</comment>
<gene>
    <name evidence="13" type="ORF">K437DRAFT_267750</name>
</gene>
<dbReference type="NCBIfam" id="TIGR03592">
    <property type="entry name" value="yidC_oxa1_cterm"/>
    <property type="match status" value="1"/>
</dbReference>
<organism evidence="13 14">
    <name type="scientific">Tilletiaria anomala (strain ATCC 24038 / CBS 436.72 / UBC 951)</name>
    <dbReference type="NCBI Taxonomy" id="1037660"/>
    <lineage>
        <taxon>Eukaryota</taxon>
        <taxon>Fungi</taxon>
        <taxon>Dikarya</taxon>
        <taxon>Basidiomycota</taxon>
        <taxon>Ustilaginomycotina</taxon>
        <taxon>Exobasidiomycetes</taxon>
        <taxon>Georgefischeriales</taxon>
        <taxon>Tilletiariaceae</taxon>
        <taxon>Tilletiaria</taxon>
    </lineage>
</organism>
<keyword evidence="7" id="KW-0496">Mitochondrion</keyword>
<dbReference type="FunCoup" id="A0A066W1Z9">
    <property type="interactions" value="292"/>
</dbReference>
<keyword evidence="3 9" id="KW-0812">Transmembrane</keyword>
<dbReference type="Pfam" id="PF02096">
    <property type="entry name" value="60KD_IMP"/>
    <property type="match status" value="1"/>
</dbReference>
<comment type="subcellular location">
    <subcellularLocation>
        <location evidence="9">Membrane</location>
        <topology evidence="9">Multi-pass membrane protein</topology>
    </subcellularLocation>
    <subcellularLocation>
        <location evidence="1">Mitochondrion inner membrane</location>
        <topology evidence="1">Multi-pass membrane protein</topology>
    </subcellularLocation>
</comment>
<dbReference type="InterPro" id="IPR001708">
    <property type="entry name" value="YidC/ALB3/OXA1/COX18"/>
</dbReference>
<feature type="transmembrane region" description="Helical" evidence="11">
    <location>
        <begin position="299"/>
        <end position="321"/>
    </location>
</feature>
<feature type="region of interest" description="Disordered" evidence="10">
    <location>
        <begin position="457"/>
        <end position="553"/>
    </location>
</feature>
<dbReference type="STRING" id="1037660.A0A066W1Z9"/>
<keyword evidence="5" id="KW-0809">Transit peptide</keyword>
<proteinExistence type="inferred from homology"/>
<keyword evidence="4" id="KW-0999">Mitochondrion inner membrane</keyword>
<dbReference type="PANTHER" id="PTHR12428:SF66">
    <property type="entry name" value="MITOCHONDRIAL INNER MEMBRANE PROTEIN OXA1L"/>
    <property type="match status" value="1"/>
</dbReference>
<dbReference type="CDD" id="cd20069">
    <property type="entry name" value="5TM_Oxa1-like"/>
    <property type="match status" value="1"/>
</dbReference>